<dbReference type="AlphaFoldDB" id="B9XKD5"/>
<protein>
    <submittedName>
        <fullName evidence="1">Uncharacterized protein</fullName>
    </submittedName>
</protein>
<proteinExistence type="predicted"/>
<comment type="caution">
    <text evidence="1">The sequence shown here is derived from an EMBL/GenBank/DDBJ whole genome shotgun (WGS) entry which is preliminary data.</text>
</comment>
<accession>B9XKD5</accession>
<sequence length="47" mass="5325">MQDLDNRPPFKEYADGNFNTSFRYELTDKTGKKVASAGLKDQDICVP</sequence>
<name>B9XKD5_PEDPL</name>
<keyword evidence="2" id="KW-1185">Reference proteome</keyword>
<organism evidence="1 2">
    <name type="scientific">Pedosphaera parvula (strain Ellin514)</name>
    <dbReference type="NCBI Taxonomy" id="320771"/>
    <lineage>
        <taxon>Bacteria</taxon>
        <taxon>Pseudomonadati</taxon>
        <taxon>Verrucomicrobiota</taxon>
        <taxon>Pedosphaerae</taxon>
        <taxon>Pedosphaerales</taxon>
        <taxon>Pedosphaeraceae</taxon>
        <taxon>Pedosphaera</taxon>
    </lineage>
</organism>
<evidence type="ECO:0000313" key="1">
    <source>
        <dbReference type="EMBL" id="EEF59773.1"/>
    </source>
</evidence>
<dbReference type="Proteomes" id="UP000003688">
    <property type="component" value="Unassembled WGS sequence"/>
</dbReference>
<evidence type="ECO:0000313" key="2">
    <source>
        <dbReference type="Proteomes" id="UP000003688"/>
    </source>
</evidence>
<gene>
    <name evidence="1" type="ORF">Cflav_PD2594</name>
</gene>
<dbReference type="STRING" id="320771.Cflav_PD2594"/>
<dbReference type="EMBL" id="ABOX02000024">
    <property type="protein sequence ID" value="EEF59773.1"/>
    <property type="molecule type" value="Genomic_DNA"/>
</dbReference>
<reference evidence="1 2" key="1">
    <citation type="journal article" date="2011" name="J. Bacteriol.">
        <title>Genome sequence of 'Pedosphaera parvula' Ellin514, an aerobic Verrucomicrobial isolate from pasture soil.</title>
        <authorList>
            <person name="Kant R."/>
            <person name="van Passel M.W."/>
            <person name="Sangwan P."/>
            <person name="Palva A."/>
            <person name="Lucas S."/>
            <person name="Copeland A."/>
            <person name="Lapidus A."/>
            <person name="Glavina Del Rio T."/>
            <person name="Dalin E."/>
            <person name="Tice H."/>
            <person name="Bruce D."/>
            <person name="Goodwin L."/>
            <person name="Pitluck S."/>
            <person name="Chertkov O."/>
            <person name="Larimer F.W."/>
            <person name="Land M.L."/>
            <person name="Hauser L."/>
            <person name="Brettin T.S."/>
            <person name="Detter J.C."/>
            <person name="Han S."/>
            <person name="de Vos W.M."/>
            <person name="Janssen P.H."/>
            <person name="Smidt H."/>
        </authorList>
    </citation>
    <scope>NUCLEOTIDE SEQUENCE [LARGE SCALE GENOMIC DNA]</scope>
    <source>
        <strain evidence="1 2">Ellin514</strain>
    </source>
</reference>